<feature type="binding site" evidence="6">
    <location>
        <begin position="132"/>
        <end position="133"/>
    </location>
    <ligand>
        <name>L-glutamine</name>
        <dbReference type="ChEBI" id="CHEBI:58359"/>
    </ligand>
</feature>
<keyword evidence="2 6" id="KW-0378">Hydrolase</keyword>
<dbReference type="EC" id="4.3.3.6" evidence="6"/>
<accession>A0ABY8PTD9</accession>
<comment type="catalytic activity">
    <reaction evidence="6">
        <text>aldehydo-D-ribose 5-phosphate + D-glyceraldehyde 3-phosphate + L-glutamine = pyridoxal 5'-phosphate + L-glutamate + phosphate + 3 H2O + H(+)</text>
        <dbReference type="Rhea" id="RHEA:31507"/>
        <dbReference type="ChEBI" id="CHEBI:15377"/>
        <dbReference type="ChEBI" id="CHEBI:15378"/>
        <dbReference type="ChEBI" id="CHEBI:29985"/>
        <dbReference type="ChEBI" id="CHEBI:43474"/>
        <dbReference type="ChEBI" id="CHEBI:58273"/>
        <dbReference type="ChEBI" id="CHEBI:58359"/>
        <dbReference type="ChEBI" id="CHEBI:59776"/>
        <dbReference type="ChEBI" id="CHEBI:597326"/>
        <dbReference type="EC" id="4.3.3.6"/>
    </reaction>
</comment>
<comment type="pathway">
    <text evidence="6">Cofactor biosynthesis; pyridoxal 5'-phosphate biosynthesis.</text>
</comment>
<proteinExistence type="inferred from homology"/>
<evidence type="ECO:0000256" key="6">
    <source>
        <dbReference type="HAMAP-Rule" id="MF_01615"/>
    </source>
</evidence>
<comment type="similarity">
    <text evidence="1 6">Belongs to the glutaminase PdxT/SNO family.</text>
</comment>
<dbReference type="CDD" id="cd01749">
    <property type="entry name" value="GATase1_PB"/>
    <property type="match status" value="1"/>
</dbReference>
<evidence type="ECO:0000256" key="5">
    <source>
        <dbReference type="ARBA" id="ARBA00049534"/>
    </source>
</evidence>
<dbReference type="SUPFAM" id="SSF52317">
    <property type="entry name" value="Class I glutamine amidotransferase-like"/>
    <property type="match status" value="1"/>
</dbReference>
<dbReference type="EMBL" id="CP069362">
    <property type="protein sequence ID" value="WGS65899.1"/>
    <property type="molecule type" value="Genomic_DNA"/>
</dbReference>
<dbReference type="RefSeq" id="WP_281000774.1">
    <property type="nucleotide sequence ID" value="NZ_CP069362.1"/>
</dbReference>
<feature type="binding site" evidence="6">
    <location>
        <position position="106"/>
    </location>
    <ligand>
        <name>L-glutamine</name>
        <dbReference type="ChEBI" id="CHEBI:58359"/>
    </ligand>
</feature>
<organism evidence="7 8">
    <name type="scientific">Marinitoga aeolica</name>
    <dbReference type="NCBI Taxonomy" id="2809031"/>
    <lineage>
        <taxon>Bacteria</taxon>
        <taxon>Thermotogati</taxon>
        <taxon>Thermotogota</taxon>
        <taxon>Thermotogae</taxon>
        <taxon>Petrotogales</taxon>
        <taxon>Petrotogaceae</taxon>
        <taxon>Marinitoga</taxon>
    </lineage>
</organism>
<evidence type="ECO:0000256" key="1">
    <source>
        <dbReference type="ARBA" id="ARBA00008345"/>
    </source>
</evidence>
<dbReference type="PROSITE" id="PS51273">
    <property type="entry name" value="GATASE_TYPE_1"/>
    <property type="match status" value="1"/>
</dbReference>
<sequence length="192" mass="21506">MKIGVLAVQGDIREHANMIEKIGHTPVRVKSVETLNEVEGLIIPGGESTTISKLMKKTGIWEELKKKAQEGFPIFGTCAGMIVVSKGIANYPQQETMGLIDIYVERNAYGRQVFSFEEVLKFNGNEIKVTFIRAPKIVKYGNGVEKLIEFKDAPVLVRENNILAASFHPEIEDDPSVHQYFVENMVAKKQVK</sequence>
<dbReference type="Pfam" id="PF01174">
    <property type="entry name" value="SNO"/>
    <property type="match status" value="1"/>
</dbReference>
<dbReference type="HAMAP" id="MF_01615">
    <property type="entry name" value="PdxT"/>
    <property type="match status" value="1"/>
</dbReference>
<keyword evidence="6" id="KW-0663">Pyridoxal phosphate</keyword>
<dbReference type="PANTHER" id="PTHR31559:SF0">
    <property type="entry name" value="PYRIDOXAL 5'-PHOSPHATE SYNTHASE SUBUNIT SNO1-RELATED"/>
    <property type="match status" value="1"/>
</dbReference>
<evidence type="ECO:0000313" key="7">
    <source>
        <dbReference type="EMBL" id="WGS65899.1"/>
    </source>
</evidence>
<evidence type="ECO:0000256" key="4">
    <source>
        <dbReference type="ARBA" id="ARBA00023239"/>
    </source>
</evidence>
<dbReference type="EC" id="3.5.1.2" evidence="6"/>
<keyword evidence="4 6" id="KW-0456">Lyase</keyword>
<evidence type="ECO:0000256" key="2">
    <source>
        <dbReference type="ARBA" id="ARBA00022801"/>
    </source>
</evidence>
<feature type="active site" description="Charge relay system" evidence="6">
    <location>
        <position position="168"/>
    </location>
</feature>
<protein>
    <recommendedName>
        <fullName evidence="6">Pyridoxal 5'-phosphate synthase subunit PdxT</fullName>
        <ecNumber evidence="6">4.3.3.6</ecNumber>
    </recommendedName>
    <alternativeName>
        <fullName evidence="6">Pdx2</fullName>
    </alternativeName>
    <alternativeName>
        <fullName evidence="6">Pyridoxal 5'-phosphate synthase glutaminase subunit</fullName>
        <ecNumber evidence="6">3.5.1.2</ecNumber>
    </alternativeName>
</protein>
<feature type="binding site" evidence="6">
    <location>
        <begin position="46"/>
        <end position="48"/>
    </location>
    <ligand>
        <name>L-glutamine</name>
        <dbReference type="ChEBI" id="CHEBI:58359"/>
    </ligand>
</feature>
<comment type="subunit">
    <text evidence="6">In the presence of PdxS, forms a dodecamer of heterodimers. Only shows activity in the heterodimer.</text>
</comment>
<comment type="catalytic activity">
    <reaction evidence="5 6">
        <text>L-glutamine + H2O = L-glutamate + NH4(+)</text>
        <dbReference type="Rhea" id="RHEA:15889"/>
        <dbReference type="ChEBI" id="CHEBI:15377"/>
        <dbReference type="ChEBI" id="CHEBI:28938"/>
        <dbReference type="ChEBI" id="CHEBI:29985"/>
        <dbReference type="ChEBI" id="CHEBI:58359"/>
        <dbReference type="EC" id="3.5.1.2"/>
    </reaction>
</comment>
<dbReference type="InterPro" id="IPR029062">
    <property type="entry name" value="Class_I_gatase-like"/>
</dbReference>
<dbReference type="PROSITE" id="PS51130">
    <property type="entry name" value="PDXT_SNO_2"/>
    <property type="match status" value="1"/>
</dbReference>
<dbReference type="NCBIfam" id="TIGR03800">
    <property type="entry name" value="PLP_synth_Pdx2"/>
    <property type="match status" value="1"/>
</dbReference>
<dbReference type="PANTHER" id="PTHR31559">
    <property type="entry name" value="PYRIDOXAL 5'-PHOSPHATE SYNTHASE SUBUNIT SNO"/>
    <property type="match status" value="1"/>
</dbReference>
<feature type="active site" description="Charge relay system" evidence="6">
    <location>
        <position position="170"/>
    </location>
</feature>
<feature type="active site" description="Nucleophile" evidence="6">
    <location>
        <position position="78"/>
    </location>
</feature>
<evidence type="ECO:0000313" key="8">
    <source>
        <dbReference type="Proteomes" id="UP001232493"/>
    </source>
</evidence>
<dbReference type="InterPro" id="IPR002161">
    <property type="entry name" value="PdxT/SNO"/>
</dbReference>
<keyword evidence="8" id="KW-1185">Reference proteome</keyword>
<evidence type="ECO:0000256" key="3">
    <source>
        <dbReference type="ARBA" id="ARBA00022962"/>
    </source>
</evidence>
<comment type="function">
    <text evidence="6">Catalyzes the hydrolysis of glutamine to glutamate and ammonia as part of the biosynthesis of pyridoxal 5'-phosphate. The resulting ammonia molecule is channeled to the active site of PdxS.</text>
</comment>
<dbReference type="Gene3D" id="3.40.50.880">
    <property type="match status" value="1"/>
</dbReference>
<reference evidence="7 8" key="1">
    <citation type="submission" date="2021-02" db="EMBL/GenBank/DDBJ databases">
        <title>Characterization of Marinitoga sp. nov. str. BP5-C20A.</title>
        <authorList>
            <person name="Erauso G."/>
            <person name="Postec A."/>
        </authorList>
    </citation>
    <scope>NUCLEOTIDE SEQUENCE [LARGE SCALE GENOMIC DNA]</scope>
    <source>
        <strain evidence="7 8">BP5-C20A</strain>
    </source>
</reference>
<dbReference type="PIRSF" id="PIRSF005639">
    <property type="entry name" value="Glut_amidoT_SNO"/>
    <property type="match status" value="1"/>
</dbReference>
<keyword evidence="3 6" id="KW-0315">Glutamine amidotransferase</keyword>
<dbReference type="Proteomes" id="UP001232493">
    <property type="component" value="Chromosome"/>
</dbReference>
<name>A0ABY8PTD9_9BACT</name>
<dbReference type="InterPro" id="IPR021196">
    <property type="entry name" value="PdxT/SNO_CS"/>
</dbReference>
<dbReference type="PROSITE" id="PS01236">
    <property type="entry name" value="PDXT_SNO_1"/>
    <property type="match status" value="1"/>
</dbReference>
<gene>
    <name evidence="6 7" type="primary">pdxT</name>
    <name evidence="7" type="ORF">JRV97_04945</name>
</gene>